<feature type="compositionally biased region" description="Basic and acidic residues" evidence="1">
    <location>
        <begin position="219"/>
        <end position="231"/>
    </location>
</feature>
<accession>A0A822Y4J4</accession>
<feature type="compositionally biased region" description="Polar residues" evidence="1">
    <location>
        <begin position="298"/>
        <end position="309"/>
    </location>
</feature>
<organism evidence="2 3">
    <name type="scientific">Nelumbo nucifera</name>
    <name type="common">Sacred lotus</name>
    <dbReference type="NCBI Taxonomy" id="4432"/>
    <lineage>
        <taxon>Eukaryota</taxon>
        <taxon>Viridiplantae</taxon>
        <taxon>Streptophyta</taxon>
        <taxon>Embryophyta</taxon>
        <taxon>Tracheophyta</taxon>
        <taxon>Spermatophyta</taxon>
        <taxon>Magnoliopsida</taxon>
        <taxon>Proteales</taxon>
        <taxon>Nelumbonaceae</taxon>
        <taxon>Nelumbo</taxon>
    </lineage>
</organism>
<sequence>MGVKGCKKKELRRLVEDRLFSTLEEQSMKHPTSLELRKGSRTSVINNNSEKKVENSHQNVMISKKDKKKFGFKNTIGEAEPLEAILEKAREWEVESKADIQMMGNDFFLISFSTTIQPNSARSLLIKITVGLDRWKIVTRRKKHDPYKEQSGSVSAGRLNDRFRHKPWFNKYDSRSQNKSYHFESRRNQAIGASRAKFINTGHATIEPARSNISKGKWLRSEEKNNMETKKGNIYGNNENEDDLGEGNYEDGEQDGDGMEEDWTDHHQNERNGTEVEGSRSSKGHKEDNEVMTKDNMGPNNSNGYNEFL</sequence>
<feature type="compositionally biased region" description="Acidic residues" evidence="1">
    <location>
        <begin position="239"/>
        <end position="263"/>
    </location>
</feature>
<evidence type="ECO:0000256" key="1">
    <source>
        <dbReference type="SAM" id="MobiDB-lite"/>
    </source>
</evidence>
<evidence type="ECO:0000313" key="3">
    <source>
        <dbReference type="Proteomes" id="UP000607653"/>
    </source>
</evidence>
<proteinExistence type="predicted"/>
<dbReference type="Proteomes" id="UP000607653">
    <property type="component" value="Unassembled WGS sequence"/>
</dbReference>
<dbReference type="AlphaFoldDB" id="A0A822Y4J4"/>
<evidence type="ECO:0000313" key="2">
    <source>
        <dbReference type="EMBL" id="DAD26156.1"/>
    </source>
</evidence>
<keyword evidence="3" id="KW-1185">Reference proteome</keyword>
<dbReference type="EMBL" id="DUZY01000002">
    <property type="protein sequence ID" value="DAD26156.1"/>
    <property type="molecule type" value="Genomic_DNA"/>
</dbReference>
<feature type="compositionally biased region" description="Basic and acidic residues" evidence="1">
    <location>
        <begin position="264"/>
        <end position="293"/>
    </location>
</feature>
<gene>
    <name evidence="2" type="ORF">HUJ06_027624</name>
</gene>
<name>A0A822Y4J4_NELNU</name>
<feature type="region of interest" description="Disordered" evidence="1">
    <location>
        <begin position="215"/>
        <end position="309"/>
    </location>
</feature>
<protein>
    <submittedName>
        <fullName evidence="2">Uncharacterized protein</fullName>
    </submittedName>
</protein>
<reference evidence="2 3" key="1">
    <citation type="journal article" date="2020" name="Mol. Biol. Evol.">
        <title>Distinct Expression and Methylation Patterns for Genes with Different Fates following a Single Whole-Genome Duplication in Flowering Plants.</title>
        <authorList>
            <person name="Shi T."/>
            <person name="Rahmani R.S."/>
            <person name="Gugger P.F."/>
            <person name="Wang M."/>
            <person name="Li H."/>
            <person name="Zhang Y."/>
            <person name="Li Z."/>
            <person name="Wang Q."/>
            <person name="Van de Peer Y."/>
            <person name="Marchal K."/>
            <person name="Chen J."/>
        </authorList>
    </citation>
    <scope>NUCLEOTIDE SEQUENCE [LARGE SCALE GENOMIC DNA]</scope>
    <source>
        <tissue evidence="2">Leaf</tissue>
    </source>
</reference>
<comment type="caution">
    <text evidence="2">The sequence shown here is derived from an EMBL/GenBank/DDBJ whole genome shotgun (WGS) entry which is preliminary data.</text>
</comment>